<evidence type="ECO:0000256" key="1">
    <source>
        <dbReference type="SAM" id="Coils"/>
    </source>
</evidence>
<feature type="compositionally biased region" description="Basic and acidic residues" evidence="2">
    <location>
        <begin position="680"/>
        <end position="697"/>
    </location>
</feature>
<keyword evidence="1" id="KW-0175">Coiled coil</keyword>
<keyword evidence="4" id="KW-1185">Reference proteome</keyword>
<dbReference type="AlphaFoldDB" id="A0A0R3PUR0"/>
<evidence type="ECO:0000313" key="4">
    <source>
        <dbReference type="Proteomes" id="UP000267027"/>
    </source>
</evidence>
<evidence type="ECO:0000313" key="5">
    <source>
        <dbReference type="WBParaSite" id="ACOC_0000967401-mRNA-1"/>
    </source>
</evidence>
<evidence type="ECO:0000313" key="3">
    <source>
        <dbReference type="EMBL" id="VDM61260.1"/>
    </source>
</evidence>
<reference evidence="3 4" key="2">
    <citation type="submission" date="2018-11" db="EMBL/GenBank/DDBJ databases">
        <authorList>
            <consortium name="Pathogen Informatics"/>
        </authorList>
    </citation>
    <scope>NUCLEOTIDE SEQUENCE [LARGE SCALE GENOMIC DNA]</scope>
    <source>
        <strain evidence="3 4">Costa Rica</strain>
    </source>
</reference>
<organism evidence="5">
    <name type="scientific">Angiostrongylus costaricensis</name>
    <name type="common">Nematode worm</name>
    <dbReference type="NCBI Taxonomy" id="334426"/>
    <lineage>
        <taxon>Eukaryota</taxon>
        <taxon>Metazoa</taxon>
        <taxon>Ecdysozoa</taxon>
        <taxon>Nematoda</taxon>
        <taxon>Chromadorea</taxon>
        <taxon>Rhabditida</taxon>
        <taxon>Rhabditina</taxon>
        <taxon>Rhabditomorpha</taxon>
        <taxon>Strongyloidea</taxon>
        <taxon>Metastrongylidae</taxon>
        <taxon>Angiostrongylus</taxon>
    </lineage>
</organism>
<feature type="compositionally biased region" description="Basic residues" evidence="2">
    <location>
        <begin position="21"/>
        <end position="38"/>
    </location>
</feature>
<feature type="coiled-coil region" evidence="1">
    <location>
        <begin position="469"/>
        <end position="527"/>
    </location>
</feature>
<dbReference type="OrthoDB" id="5877922at2759"/>
<dbReference type="Proteomes" id="UP000267027">
    <property type="component" value="Unassembled WGS sequence"/>
</dbReference>
<evidence type="ECO:0000256" key="2">
    <source>
        <dbReference type="SAM" id="MobiDB-lite"/>
    </source>
</evidence>
<reference evidence="5" key="1">
    <citation type="submission" date="2017-02" db="UniProtKB">
        <authorList>
            <consortium name="WormBaseParasite"/>
        </authorList>
    </citation>
    <scope>IDENTIFICATION</scope>
</reference>
<feature type="compositionally biased region" description="Basic and acidic residues" evidence="2">
    <location>
        <begin position="69"/>
        <end position="78"/>
    </location>
</feature>
<dbReference type="EMBL" id="UYYA01004335">
    <property type="protein sequence ID" value="VDM61260.1"/>
    <property type="molecule type" value="Genomic_DNA"/>
</dbReference>
<protein>
    <submittedName>
        <fullName evidence="5">CCHC-type domain-containing protein</fullName>
    </submittedName>
</protein>
<dbReference type="WBParaSite" id="ACOC_0000967401-mRNA-1">
    <property type="protein sequence ID" value="ACOC_0000967401-mRNA-1"/>
    <property type="gene ID" value="ACOC_0000967401"/>
</dbReference>
<gene>
    <name evidence="3" type="ORF">ACOC_LOCUS9675</name>
</gene>
<proteinExistence type="predicted"/>
<dbReference type="OMA" id="YGHSERY"/>
<feature type="region of interest" description="Disordered" evidence="2">
    <location>
        <begin position="1"/>
        <end position="78"/>
    </location>
</feature>
<feature type="region of interest" description="Disordered" evidence="2">
    <location>
        <begin position="662"/>
        <end position="708"/>
    </location>
</feature>
<name>A0A0R3PUR0_ANGCS</name>
<accession>A0A0R3PUR0</accession>
<feature type="compositionally biased region" description="Basic and acidic residues" evidence="2">
    <location>
        <begin position="7"/>
        <end position="20"/>
    </location>
</feature>
<feature type="region of interest" description="Disordered" evidence="2">
    <location>
        <begin position="335"/>
        <end position="358"/>
    </location>
</feature>
<sequence length="797" mass="93372">MRRRSVDRRGLTIRPRDSSPRRRHRSRDSRDREHRRRPPPPFEHNDFEAVDMQISNGSDDEEINPMRFIDTDFDPHRGRHRNSIEREMSMAPSEGRIREGIVFEYVNYYEFLRCWLEESNNILFKLSKSPLSKRVSETITPTTHAEKSRIILPAGVFDRDELLHCDMIITGLPPSVFFGSGFGHKSSFARNAAAKDLIDKCYRIGLITEALHTSIGNHPFFKKKELPRRDYSLAVDALVDLDRKISSENWPWDLCIARELEPDTLDRLRAVFTAVMDDIYFRGREHRRNEYHNSQMATNGSVATRLNDSQEKMEFCRRCNLYGHIERYCREGRSDSRERFRARSPPPPRNPRMDYLDERDHLTERYDRSNDMESDAGRYTPDEIAQKIAQQREDLLRREMMFRHSESAESWVHRRVPPQSLFSPIEPAVMPQPLLSLNGSSVDMLGKVHQRGSPRPPGDPMLLEEQLRAAQGEKMRAKLEAKARMLEEDKRLKQKEEELEWRMQKELELKKRALEVEIRRKVQLEERAKLQMELSRTYQQAMHQVDQPFSSFPSQNLMSSAYPFPSFSSTFAPLTTSTLNGSEGNSYSSAPDFEMEEIKRLVKETEEKLLDLQRNCREAELSAIFQSHAFQMVAQVGDNAHMLDRSQKQNLLRELKELLSQAGAKEREKRSSERRRSRSRDRESRRERSRDRRDRGSSRRSRSRSRLRDSYKRWKESSDFKEVRVQVGNITLRNLSPVEQRALKVGEIVVAQDMKTGKWTTARIVKVVGKRATLGIGNTTWKKDLNELYKEVPDWSA</sequence>